<keyword evidence="3" id="KW-1185">Reference proteome</keyword>
<dbReference type="GO" id="GO:0032784">
    <property type="term" value="P:regulation of DNA-templated transcription elongation"/>
    <property type="evidence" value="ECO:0007669"/>
    <property type="project" value="InterPro"/>
</dbReference>
<dbReference type="GO" id="GO:0003746">
    <property type="term" value="F:translation elongation factor activity"/>
    <property type="evidence" value="ECO:0007669"/>
    <property type="project" value="UniProtKB-KW"/>
</dbReference>
<dbReference type="Gene3D" id="3.10.50.30">
    <property type="entry name" value="Transcription elongation factor, GreA/GreB, C-terminal domain"/>
    <property type="match status" value="1"/>
</dbReference>
<dbReference type="GO" id="GO:0003677">
    <property type="term" value="F:DNA binding"/>
    <property type="evidence" value="ECO:0007669"/>
    <property type="project" value="InterPro"/>
</dbReference>
<dbReference type="RefSeq" id="WP_082737215.1">
    <property type="nucleotide sequence ID" value="NZ_CP012199.1"/>
</dbReference>
<dbReference type="AlphaFoldDB" id="A0AA86GKZ2"/>
<reference evidence="2 3" key="1">
    <citation type="journal article" date="2016" name="BMC Genomics">
        <title>Genomic analysis of the nitrate-respiring Sphingopyxis granuli (formerly Sphingomonas macrogoltabida) strain TFA.</title>
        <authorList>
            <person name="Garcia-Romero I."/>
            <person name="Perez-Pulido A.J."/>
            <person name="Gonzalez-Flores Y.E."/>
            <person name="Reyes-Ramirez F."/>
            <person name="Santero E."/>
            <person name="Floriano B."/>
        </authorList>
    </citation>
    <scope>NUCLEOTIDE SEQUENCE [LARGE SCALE GENOMIC DNA]</scope>
    <source>
        <strain evidence="2 3">TFA</strain>
    </source>
</reference>
<name>A0AA86GKZ2_9SPHN</name>
<dbReference type="InterPro" id="IPR036953">
    <property type="entry name" value="GreA/GreB_C_sf"/>
</dbReference>
<sequence length="137" mass="15013">MTTNSKATRRPPIHMIDTEADALTDLAIAKEDDLPQVSEMLLNEIARATIHKAERIPSDVVTMRSTVEFVDENSGATRTLQLVYPRDADISAGRISILTPVGAGLIGLREGQTIRWPDRDGQDHNLSIVRVIQAEAA</sequence>
<keyword evidence="2" id="KW-0251">Elongation factor</keyword>
<accession>A0AA86GKZ2</accession>
<keyword evidence="2" id="KW-0648">Protein biosynthesis</keyword>
<evidence type="ECO:0000259" key="1">
    <source>
        <dbReference type="Pfam" id="PF01272"/>
    </source>
</evidence>
<organism evidence="2 3">
    <name type="scientific">Sphingopyxis granuli</name>
    <dbReference type="NCBI Taxonomy" id="267128"/>
    <lineage>
        <taxon>Bacteria</taxon>
        <taxon>Pseudomonadati</taxon>
        <taxon>Pseudomonadota</taxon>
        <taxon>Alphaproteobacteria</taxon>
        <taxon>Sphingomonadales</taxon>
        <taxon>Sphingomonadaceae</taxon>
        <taxon>Sphingopyxis</taxon>
    </lineage>
</organism>
<dbReference type="NCBIfam" id="NF004396">
    <property type="entry name" value="PRK05753.1"/>
    <property type="match status" value="1"/>
</dbReference>
<dbReference type="Proteomes" id="UP000058599">
    <property type="component" value="Chromosome"/>
</dbReference>
<dbReference type="InterPro" id="IPR001437">
    <property type="entry name" value="Tscrpt_elong_fac_GreA/B_C"/>
</dbReference>
<evidence type="ECO:0000313" key="2">
    <source>
        <dbReference type="EMBL" id="AMG74638.1"/>
    </source>
</evidence>
<dbReference type="KEGG" id="sgi:SGRAN_2272"/>
<dbReference type="PIRSF" id="PIRSF006092">
    <property type="entry name" value="GreA_GreB"/>
    <property type="match status" value="1"/>
</dbReference>
<feature type="domain" description="Transcription elongation factor GreA/GreB C-terminal" evidence="1">
    <location>
        <begin position="57"/>
        <end position="131"/>
    </location>
</feature>
<dbReference type="EMBL" id="CP012199">
    <property type="protein sequence ID" value="AMG74638.1"/>
    <property type="molecule type" value="Genomic_DNA"/>
</dbReference>
<protein>
    <submittedName>
        <fullName evidence="2">GreA/GreB family elongation factor</fullName>
    </submittedName>
</protein>
<dbReference type="PANTHER" id="PTHR30437:SF5">
    <property type="entry name" value="REGULATOR OF NUCLEOSIDE DIPHOSPHATE KINASE"/>
    <property type="match status" value="1"/>
</dbReference>
<dbReference type="Pfam" id="PF01272">
    <property type="entry name" value="GreA_GreB"/>
    <property type="match status" value="1"/>
</dbReference>
<dbReference type="PANTHER" id="PTHR30437">
    <property type="entry name" value="TRANSCRIPTION ELONGATION FACTOR GREA"/>
    <property type="match status" value="1"/>
</dbReference>
<dbReference type="SUPFAM" id="SSF54534">
    <property type="entry name" value="FKBP-like"/>
    <property type="match status" value="1"/>
</dbReference>
<gene>
    <name evidence="2" type="primary">rnk</name>
    <name evidence="2" type="ORF">SGRAN_2272</name>
</gene>
<evidence type="ECO:0000313" key="3">
    <source>
        <dbReference type="Proteomes" id="UP000058599"/>
    </source>
</evidence>
<proteinExistence type="predicted"/>
<dbReference type="GO" id="GO:0006354">
    <property type="term" value="P:DNA-templated transcription elongation"/>
    <property type="evidence" value="ECO:0007669"/>
    <property type="project" value="TreeGrafter"/>
</dbReference>
<dbReference type="GO" id="GO:0070063">
    <property type="term" value="F:RNA polymerase binding"/>
    <property type="evidence" value="ECO:0007669"/>
    <property type="project" value="InterPro"/>
</dbReference>
<dbReference type="InterPro" id="IPR023459">
    <property type="entry name" value="Tscrpt_elong_fac_GreA/B_fam"/>
</dbReference>